<feature type="compositionally biased region" description="Basic and acidic residues" evidence="1">
    <location>
        <begin position="40"/>
        <end position="71"/>
    </location>
</feature>
<sequence>MINLGQYKEVSFWRPSRLPQVLRSFCYDLDMCLPQKPRKEIKDKDLGGKEEEEEERMKGEQMGTRVEETRMTKLRNLPKSQSF</sequence>
<dbReference type="WBParaSite" id="Csp11.Scaffold629.g8098.t1">
    <property type="protein sequence ID" value="Csp11.Scaffold629.g8098.t1"/>
    <property type="gene ID" value="Csp11.Scaffold629.g8098"/>
</dbReference>
<keyword evidence="2" id="KW-1185">Reference proteome</keyword>
<dbReference type="Proteomes" id="UP000095282">
    <property type="component" value="Unplaced"/>
</dbReference>
<accession>A0A1I7UD07</accession>
<dbReference type="AlphaFoldDB" id="A0A1I7UD07"/>
<name>A0A1I7UD07_9PELO</name>
<evidence type="ECO:0000256" key="1">
    <source>
        <dbReference type="SAM" id="MobiDB-lite"/>
    </source>
</evidence>
<proteinExistence type="predicted"/>
<feature type="region of interest" description="Disordered" evidence="1">
    <location>
        <begin position="40"/>
        <end position="83"/>
    </location>
</feature>
<evidence type="ECO:0000313" key="2">
    <source>
        <dbReference type="Proteomes" id="UP000095282"/>
    </source>
</evidence>
<protein>
    <submittedName>
        <fullName evidence="3">Neur_chan_LBD domain-containing protein</fullName>
    </submittedName>
</protein>
<organism evidence="2 3">
    <name type="scientific">Caenorhabditis tropicalis</name>
    <dbReference type="NCBI Taxonomy" id="1561998"/>
    <lineage>
        <taxon>Eukaryota</taxon>
        <taxon>Metazoa</taxon>
        <taxon>Ecdysozoa</taxon>
        <taxon>Nematoda</taxon>
        <taxon>Chromadorea</taxon>
        <taxon>Rhabditida</taxon>
        <taxon>Rhabditina</taxon>
        <taxon>Rhabditomorpha</taxon>
        <taxon>Rhabditoidea</taxon>
        <taxon>Rhabditidae</taxon>
        <taxon>Peloderinae</taxon>
        <taxon>Caenorhabditis</taxon>
    </lineage>
</organism>
<evidence type="ECO:0000313" key="3">
    <source>
        <dbReference type="WBParaSite" id="Csp11.Scaffold629.g8098.t1"/>
    </source>
</evidence>
<reference evidence="3" key="1">
    <citation type="submission" date="2016-11" db="UniProtKB">
        <authorList>
            <consortium name="WormBaseParasite"/>
        </authorList>
    </citation>
    <scope>IDENTIFICATION</scope>
</reference>